<sequence>NRSIGTVNICSSNFLIKTVTHLFVVSRITWKRVLYFRIEGFIFLSWNYKSHSSFENFNNQ</sequence>
<evidence type="ECO:0000313" key="1">
    <source>
        <dbReference type="EMBL" id="CDW49230.1"/>
    </source>
</evidence>
<name>A0A0K2VFS7_LEPSM</name>
<organism evidence="1">
    <name type="scientific">Lepeophtheirus salmonis</name>
    <name type="common">Salmon louse</name>
    <name type="synonym">Caligus salmonis</name>
    <dbReference type="NCBI Taxonomy" id="72036"/>
    <lineage>
        <taxon>Eukaryota</taxon>
        <taxon>Metazoa</taxon>
        <taxon>Ecdysozoa</taxon>
        <taxon>Arthropoda</taxon>
        <taxon>Crustacea</taxon>
        <taxon>Multicrustacea</taxon>
        <taxon>Hexanauplia</taxon>
        <taxon>Copepoda</taxon>
        <taxon>Siphonostomatoida</taxon>
        <taxon>Caligidae</taxon>
        <taxon>Lepeophtheirus</taxon>
    </lineage>
</organism>
<dbReference type="AlphaFoldDB" id="A0A0K2VFS7"/>
<feature type="non-terminal residue" evidence="1">
    <location>
        <position position="1"/>
    </location>
</feature>
<dbReference type="EMBL" id="HACA01031869">
    <property type="protein sequence ID" value="CDW49230.1"/>
    <property type="molecule type" value="Transcribed_RNA"/>
</dbReference>
<protein>
    <submittedName>
        <fullName evidence="1">Uncharacterized protein</fullName>
    </submittedName>
</protein>
<proteinExistence type="predicted"/>
<reference evidence="1" key="1">
    <citation type="submission" date="2014-05" db="EMBL/GenBank/DDBJ databases">
        <authorList>
            <person name="Chronopoulou M."/>
        </authorList>
    </citation>
    <scope>NUCLEOTIDE SEQUENCE</scope>
    <source>
        <tissue evidence="1">Whole organism</tissue>
    </source>
</reference>
<accession>A0A0K2VFS7</accession>